<evidence type="ECO:0000313" key="4">
    <source>
        <dbReference type="EMBL" id="KAJ5224739.1"/>
    </source>
</evidence>
<evidence type="ECO:0000256" key="2">
    <source>
        <dbReference type="SAM" id="MobiDB-lite"/>
    </source>
</evidence>
<sequence>MTENIHARDHSSAQEYYAGFTNRHGSLGNRFKDIDDEVHFHELRRKLREPSTINFVLDFGDEDAFCATNLEGEDLKLLLRKPRAKCFGTRWINIWAPEKQKELVKTITTQYGVSERLQGLMCTEPVPQVRAGGRPNLQKRESRSREFDRPQGGDLETAFHAKESLEKDERDGGLSRGGFSPGKFTFAQVTDQIWHFSSVDYGPRYTCIGYNTLYAASGLPREEVDNGKDLPEGRRLWCWLILCDDGTVISMQENPFPQQNGRLEANQLEILAIVRRNIDNIFAGVSRLHQSKTETDSLITIRVRHFNDVGPDQSNIKQDDGPSLLFYYIFDDWMSSFALVAKREHQYGVALEELRGSMLDRPVVDLVNELHWLGRRLGVLKRLYQSYELIMKRMLQRQRLLREEARPTRSPLNFPLGAAFEEVELADTRHESTMSSTSLVNTNDKPVGILLSSAAVARFERLADRINLYCLSEIETCLSEKESLTFLNFNLIALKDSQAVEKLTRITILLAKATILFLPVSLMTAYFSTELEGVKGGYTKTQYWAAFGVILFLSVIVLTVFGLASDTVEGKTIYRSLIKTFFRNSRARMMGQSRRE</sequence>
<accession>A0A9W9NU72</accession>
<feature type="transmembrane region" description="Helical" evidence="3">
    <location>
        <begin position="509"/>
        <end position="528"/>
    </location>
</feature>
<keyword evidence="5" id="KW-1185">Reference proteome</keyword>
<dbReference type="RefSeq" id="XP_056498711.1">
    <property type="nucleotide sequence ID" value="XM_056647160.1"/>
</dbReference>
<dbReference type="PANTHER" id="PTHR46494">
    <property type="entry name" value="CORA FAMILY METAL ION TRANSPORTER (EUROFUNG)"/>
    <property type="match status" value="1"/>
</dbReference>
<feature type="compositionally biased region" description="Basic and acidic residues" evidence="2">
    <location>
        <begin position="138"/>
        <end position="153"/>
    </location>
</feature>
<comment type="caution">
    <text evidence="4">The sequence shown here is derived from an EMBL/GenBank/DDBJ whole genome shotgun (WGS) entry which is preliminary data.</text>
</comment>
<dbReference type="GO" id="GO:0005886">
    <property type="term" value="C:plasma membrane"/>
    <property type="evidence" value="ECO:0007669"/>
    <property type="project" value="UniProtKB-SubCell"/>
</dbReference>
<keyword evidence="3" id="KW-0812">Transmembrane</keyword>
<dbReference type="GO" id="GO:0015087">
    <property type="term" value="F:cobalt ion transmembrane transporter activity"/>
    <property type="evidence" value="ECO:0007669"/>
    <property type="project" value="TreeGrafter"/>
</dbReference>
<dbReference type="OrthoDB" id="5430812at2759"/>
<name>A0A9W9NU72_PENCI</name>
<reference evidence="4" key="2">
    <citation type="journal article" date="2023" name="IMA Fungus">
        <title>Comparative genomic study of the Penicillium genus elucidates a diverse pangenome and 15 lateral gene transfer events.</title>
        <authorList>
            <person name="Petersen C."/>
            <person name="Sorensen T."/>
            <person name="Nielsen M.R."/>
            <person name="Sondergaard T.E."/>
            <person name="Sorensen J.L."/>
            <person name="Fitzpatrick D.A."/>
            <person name="Frisvad J.C."/>
            <person name="Nielsen K.L."/>
        </authorList>
    </citation>
    <scope>NUCLEOTIDE SEQUENCE</scope>
    <source>
        <strain evidence="4">IBT 23319</strain>
    </source>
</reference>
<dbReference type="AlphaFoldDB" id="A0A9W9NU72"/>
<gene>
    <name evidence="4" type="ORF">N7469_008242</name>
</gene>
<protein>
    <recommendedName>
        <fullName evidence="6">ADP-ribosylation factor</fullName>
    </recommendedName>
</protein>
<feature type="region of interest" description="Disordered" evidence="2">
    <location>
        <begin position="128"/>
        <end position="153"/>
    </location>
</feature>
<reference evidence="4" key="1">
    <citation type="submission" date="2022-11" db="EMBL/GenBank/DDBJ databases">
        <authorList>
            <person name="Petersen C."/>
        </authorList>
    </citation>
    <scope>NUCLEOTIDE SEQUENCE</scope>
    <source>
        <strain evidence="4">IBT 23319</strain>
    </source>
</reference>
<feature type="transmembrane region" description="Helical" evidence="3">
    <location>
        <begin position="543"/>
        <end position="565"/>
    </location>
</feature>
<dbReference type="Proteomes" id="UP001147733">
    <property type="component" value="Unassembled WGS sequence"/>
</dbReference>
<dbReference type="GeneID" id="81386327"/>
<organism evidence="4 5">
    <name type="scientific">Penicillium citrinum</name>
    <dbReference type="NCBI Taxonomy" id="5077"/>
    <lineage>
        <taxon>Eukaryota</taxon>
        <taxon>Fungi</taxon>
        <taxon>Dikarya</taxon>
        <taxon>Ascomycota</taxon>
        <taxon>Pezizomycotina</taxon>
        <taxon>Eurotiomycetes</taxon>
        <taxon>Eurotiomycetidae</taxon>
        <taxon>Eurotiales</taxon>
        <taxon>Aspergillaceae</taxon>
        <taxon>Penicillium</taxon>
    </lineage>
</organism>
<dbReference type="EMBL" id="JAPQKT010000007">
    <property type="protein sequence ID" value="KAJ5224739.1"/>
    <property type="molecule type" value="Genomic_DNA"/>
</dbReference>
<keyword evidence="3" id="KW-1133">Transmembrane helix</keyword>
<dbReference type="SUPFAM" id="SSF143865">
    <property type="entry name" value="CorA soluble domain-like"/>
    <property type="match status" value="1"/>
</dbReference>
<evidence type="ECO:0000313" key="5">
    <source>
        <dbReference type="Proteomes" id="UP001147733"/>
    </source>
</evidence>
<comment type="subcellular location">
    <subcellularLocation>
        <location evidence="1">Cell membrane</location>
        <topology evidence="1">Multi-pass membrane protein</topology>
    </subcellularLocation>
</comment>
<evidence type="ECO:0000256" key="3">
    <source>
        <dbReference type="SAM" id="Phobius"/>
    </source>
</evidence>
<dbReference type="GO" id="GO:0015095">
    <property type="term" value="F:magnesium ion transmembrane transporter activity"/>
    <property type="evidence" value="ECO:0007669"/>
    <property type="project" value="TreeGrafter"/>
</dbReference>
<dbReference type="PANTHER" id="PTHR46494:SF1">
    <property type="entry name" value="CORA FAMILY METAL ION TRANSPORTER (EUROFUNG)"/>
    <property type="match status" value="1"/>
</dbReference>
<evidence type="ECO:0008006" key="6">
    <source>
        <dbReference type="Google" id="ProtNLM"/>
    </source>
</evidence>
<dbReference type="GO" id="GO:0050897">
    <property type="term" value="F:cobalt ion binding"/>
    <property type="evidence" value="ECO:0007669"/>
    <property type="project" value="TreeGrafter"/>
</dbReference>
<dbReference type="InterPro" id="IPR045861">
    <property type="entry name" value="CorA_cytoplasmic_dom"/>
</dbReference>
<keyword evidence="3" id="KW-0472">Membrane</keyword>
<evidence type="ECO:0000256" key="1">
    <source>
        <dbReference type="ARBA" id="ARBA00004651"/>
    </source>
</evidence>
<dbReference type="GO" id="GO:0000287">
    <property type="term" value="F:magnesium ion binding"/>
    <property type="evidence" value="ECO:0007669"/>
    <property type="project" value="TreeGrafter"/>
</dbReference>
<proteinExistence type="predicted"/>